<keyword evidence="6 9" id="KW-1133">Transmembrane helix</keyword>
<comment type="PTM">
    <text evidence="8">The conversion to 3-oxoalanine (also known as C-formylglycine, FGly), of a serine or cysteine residue in prokaryotes and of a cysteine residue in eukaryotes, is critical for catalytic activity.</text>
</comment>
<dbReference type="InterPro" id="IPR017850">
    <property type="entry name" value="Alkaline_phosphatase_core_sf"/>
</dbReference>
<evidence type="ECO:0000256" key="4">
    <source>
        <dbReference type="ARBA" id="ARBA00022679"/>
    </source>
</evidence>
<feature type="domain" description="Phosphoethanolamine transferase N-terminal" evidence="11">
    <location>
        <begin position="61"/>
        <end position="204"/>
    </location>
</feature>
<sequence>MFKILKNSLSLTRFAALMSLLNFVFFHYPFFNFVFENIDSKSFSGIITIISLVILMLVANFFTFYLIFFLSRRVGKFLLVVFFILNAIAVYFINTYSIIVDESMIGNVLNTNYEESSSFFSFKMILYVIFLGIIPSIYITKAKIIKPSVKKFFTTLSLSLVFMIILAFANGSSWLWIDKNSKQLGGLAMPWSYTVNTSLFYIHKYQENRKEILLPDATIKDNEKSVVVLVIGESARSQNFSLYGYSKNTNPLLSKTKNVFHFLATSCATYTTAGVKCILEHQNTSDLYEILPNYLYRNDIEVIWRTTNSGEPPIHIEKYQTGSFLKENCEGEGRDYDEILVNGLKEQITSSNKNKILIILHTSTSHGPTYNKKYPPQFEVFKPVCNSVELAKCSQEELMNAYDNTIVYTDYILHKVIENLKELKDYKSTMLYVSDHGESLGEKNLYMHGLPMSLAPKEQYEIPFIVWISENSKKLKSFESLSQNHVFHSVLNFLAIDSPIYNEEMNIFK</sequence>
<dbReference type="Gene3D" id="3.40.720.10">
    <property type="entry name" value="Alkaline Phosphatase, subunit A"/>
    <property type="match status" value="1"/>
</dbReference>
<evidence type="ECO:0000256" key="6">
    <source>
        <dbReference type="ARBA" id="ARBA00022989"/>
    </source>
</evidence>
<evidence type="ECO:0000256" key="5">
    <source>
        <dbReference type="ARBA" id="ARBA00022692"/>
    </source>
</evidence>
<name>A0A0B7H7Y3_9FLAO</name>
<dbReference type="SUPFAM" id="SSF53649">
    <property type="entry name" value="Alkaline phosphatase-like"/>
    <property type="match status" value="1"/>
</dbReference>
<organism evidence="12 13">
    <name type="scientific">Capnocytophaga cynodegmi</name>
    <dbReference type="NCBI Taxonomy" id="28189"/>
    <lineage>
        <taxon>Bacteria</taxon>
        <taxon>Pseudomonadati</taxon>
        <taxon>Bacteroidota</taxon>
        <taxon>Flavobacteriia</taxon>
        <taxon>Flavobacteriales</taxon>
        <taxon>Flavobacteriaceae</taxon>
        <taxon>Capnocytophaga</taxon>
    </lineage>
</organism>
<evidence type="ECO:0000313" key="12">
    <source>
        <dbReference type="EMBL" id="CEN35490.1"/>
    </source>
</evidence>
<keyword evidence="2" id="KW-1003">Cell membrane</keyword>
<evidence type="ECO:0000259" key="11">
    <source>
        <dbReference type="Pfam" id="PF08019"/>
    </source>
</evidence>
<dbReference type="GO" id="GO:0009244">
    <property type="term" value="P:lipopolysaccharide core region biosynthetic process"/>
    <property type="evidence" value="ECO:0007669"/>
    <property type="project" value="TreeGrafter"/>
</dbReference>
<dbReference type="GO" id="GO:0016776">
    <property type="term" value="F:phosphotransferase activity, phosphate group as acceptor"/>
    <property type="evidence" value="ECO:0007669"/>
    <property type="project" value="TreeGrafter"/>
</dbReference>
<dbReference type="InterPro" id="IPR000917">
    <property type="entry name" value="Sulfatase_N"/>
</dbReference>
<feature type="transmembrane region" description="Helical" evidence="9">
    <location>
        <begin position="119"/>
        <end position="140"/>
    </location>
</feature>
<dbReference type="EMBL" id="CDOD01000019">
    <property type="protein sequence ID" value="CEN35490.1"/>
    <property type="molecule type" value="Genomic_DNA"/>
</dbReference>
<keyword evidence="3" id="KW-0997">Cell inner membrane</keyword>
<evidence type="ECO:0000313" key="13">
    <source>
        <dbReference type="Proteomes" id="UP000038055"/>
    </source>
</evidence>
<dbReference type="InterPro" id="IPR040423">
    <property type="entry name" value="PEA_transferase"/>
</dbReference>
<keyword evidence="7 9" id="KW-0472">Membrane</keyword>
<dbReference type="InterPro" id="IPR012549">
    <property type="entry name" value="EptA-like_N"/>
</dbReference>
<feature type="modified residue" description="3-oxoalanine (Ser)" evidence="8">
    <location>
        <position position="71"/>
    </location>
</feature>
<keyword evidence="4 12" id="KW-0808">Transferase</keyword>
<evidence type="ECO:0000256" key="2">
    <source>
        <dbReference type="ARBA" id="ARBA00022475"/>
    </source>
</evidence>
<dbReference type="PANTHER" id="PTHR30443">
    <property type="entry name" value="INNER MEMBRANE PROTEIN"/>
    <property type="match status" value="1"/>
</dbReference>
<dbReference type="InterPro" id="IPR058130">
    <property type="entry name" value="PEA_transf_C"/>
</dbReference>
<evidence type="ECO:0000256" key="1">
    <source>
        <dbReference type="ARBA" id="ARBA00004429"/>
    </source>
</evidence>
<evidence type="ECO:0000256" key="7">
    <source>
        <dbReference type="ARBA" id="ARBA00023136"/>
    </source>
</evidence>
<dbReference type="Pfam" id="PF00884">
    <property type="entry name" value="Sulfatase"/>
    <property type="match status" value="1"/>
</dbReference>
<feature type="transmembrane region" description="Helical" evidence="9">
    <location>
        <begin position="152"/>
        <end position="177"/>
    </location>
</feature>
<dbReference type="PANTHER" id="PTHR30443:SF0">
    <property type="entry name" value="PHOSPHOETHANOLAMINE TRANSFERASE EPTA"/>
    <property type="match status" value="1"/>
</dbReference>
<dbReference type="EC" id="2.7.-.-" evidence="12"/>
<dbReference type="Pfam" id="PF08019">
    <property type="entry name" value="EptA_B_N"/>
    <property type="match status" value="1"/>
</dbReference>
<evidence type="ECO:0000256" key="3">
    <source>
        <dbReference type="ARBA" id="ARBA00022519"/>
    </source>
</evidence>
<feature type="transmembrane region" description="Helical" evidence="9">
    <location>
        <begin position="77"/>
        <end position="99"/>
    </location>
</feature>
<reference evidence="13" key="1">
    <citation type="submission" date="2015-01" db="EMBL/GenBank/DDBJ databases">
        <authorList>
            <person name="MANFREDI Pablo"/>
        </authorList>
    </citation>
    <scope>NUCLEOTIDE SEQUENCE [LARGE SCALE GENOMIC DNA]</scope>
    <source>
        <strain evidence="13">Ccyn2B</strain>
    </source>
</reference>
<dbReference type="NCBIfam" id="NF028537">
    <property type="entry name" value="P_eth_NH2_trans"/>
    <property type="match status" value="1"/>
</dbReference>
<accession>A0A0B7H7Y3</accession>
<dbReference type="GO" id="GO:0005886">
    <property type="term" value="C:plasma membrane"/>
    <property type="evidence" value="ECO:0007669"/>
    <property type="project" value="UniProtKB-SubCell"/>
</dbReference>
<feature type="domain" description="Sulfatase N-terminal" evidence="10">
    <location>
        <begin position="226"/>
        <end position="492"/>
    </location>
</feature>
<dbReference type="NCBIfam" id="NF007160">
    <property type="entry name" value="PRK09598.1"/>
    <property type="match status" value="1"/>
</dbReference>
<evidence type="ECO:0000256" key="9">
    <source>
        <dbReference type="SAM" id="Phobius"/>
    </source>
</evidence>
<feature type="transmembrane region" description="Helical" evidence="9">
    <location>
        <begin position="43"/>
        <end position="70"/>
    </location>
</feature>
<keyword evidence="13" id="KW-1185">Reference proteome</keyword>
<dbReference type="CDD" id="cd16017">
    <property type="entry name" value="LptA"/>
    <property type="match status" value="1"/>
</dbReference>
<feature type="transmembrane region" description="Helical" evidence="9">
    <location>
        <begin position="12"/>
        <end position="31"/>
    </location>
</feature>
<comment type="subcellular location">
    <subcellularLocation>
        <location evidence="1">Cell inner membrane</location>
        <topology evidence="1">Multi-pass membrane protein</topology>
    </subcellularLocation>
</comment>
<evidence type="ECO:0000256" key="8">
    <source>
        <dbReference type="PIRSR" id="PIRSR600917-52"/>
    </source>
</evidence>
<gene>
    <name evidence="12" type="ORF">CCYN2B_260027</name>
</gene>
<proteinExistence type="predicted"/>
<protein>
    <submittedName>
        <fullName evidence="12">Polymyxin resistance protein pmrC</fullName>
        <ecNumber evidence="12">2.7.-.-</ecNumber>
    </submittedName>
</protein>
<evidence type="ECO:0000259" key="10">
    <source>
        <dbReference type="Pfam" id="PF00884"/>
    </source>
</evidence>
<dbReference type="STRING" id="28189.CCYN74_30030"/>
<dbReference type="eggNOG" id="COG2194">
    <property type="taxonomic scope" value="Bacteria"/>
</dbReference>
<keyword evidence="5 9" id="KW-0812">Transmembrane</keyword>
<dbReference type="AlphaFoldDB" id="A0A0B7H7Y3"/>
<dbReference type="Proteomes" id="UP000038055">
    <property type="component" value="Unassembled WGS sequence"/>
</dbReference>